<dbReference type="AlphaFoldDB" id="A0A2D0B559"/>
<keyword evidence="1" id="KW-0808">Transferase</keyword>
<dbReference type="Pfam" id="PF07730">
    <property type="entry name" value="HisKA_3"/>
    <property type="match status" value="1"/>
</dbReference>
<dbReference type="PANTHER" id="PTHR24421">
    <property type="entry name" value="NITRATE/NITRITE SENSOR PROTEIN NARX-RELATED"/>
    <property type="match status" value="1"/>
</dbReference>
<keyword evidence="3" id="KW-0902">Two-component regulatory system</keyword>
<dbReference type="GO" id="GO:0000155">
    <property type="term" value="F:phosphorelay sensor kinase activity"/>
    <property type="evidence" value="ECO:0007669"/>
    <property type="project" value="InterPro"/>
</dbReference>
<dbReference type="GO" id="GO:0016020">
    <property type="term" value="C:membrane"/>
    <property type="evidence" value="ECO:0007669"/>
    <property type="project" value="InterPro"/>
</dbReference>
<evidence type="ECO:0000256" key="1">
    <source>
        <dbReference type="ARBA" id="ARBA00022679"/>
    </source>
</evidence>
<dbReference type="InterPro" id="IPR011712">
    <property type="entry name" value="Sig_transdc_His_kin_sub3_dim/P"/>
</dbReference>
<reference evidence="5 6" key="1">
    <citation type="submission" date="2017-06" db="EMBL/GenBank/DDBJ databases">
        <title>Herbaspirillum phytohormonus sp. nov., isolated from the root nodule of Robinia pseudoacacia in lead-zinc mine.</title>
        <authorList>
            <person name="Fan M."/>
            <person name="Lin Y."/>
        </authorList>
    </citation>
    <scope>NUCLEOTIDE SEQUENCE [LARGE SCALE GENOMIC DNA]</scope>
    <source>
        <strain evidence="5 6">HZ10</strain>
    </source>
</reference>
<dbReference type="CDD" id="cd16917">
    <property type="entry name" value="HATPase_UhpB-NarQ-NarX-like"/>
    <property type="match status" value="1"/>
</dbReference>
<dbReference type="InterPro" id="IPR005467">
    <property type="entry name" value="His_kinase_dom"/>
</dbReference>
<protein>
    <submittedName>
        <fullName evidence="5">Two-component sensor histidine kinase</fullName>
    </submittedName>
</protein>
<dbReference type="InterPro" id="IPR050482">
    <property type="entry name" value="Sensor_HK_TwoCompSys"/>
</dbReference>
<dbReference type="PANTHER" id="PTHR24421:SF58">
    <property type="entry name" value="SIGNAL TRANSDUCTION HISTIDINE-PROTEIN KINASE_PHOSPHATASE UHPB"/>
    <property type="match status" value="1"/>
</dbReference>
<comment type="caution">
    <text evidence="5">The sequence shown here is derived from an EMBL/GenBank/DDBJ whole genome shotgun (WGS) entry which is preliminary data.</text>
</comment>
<evidence type="ECO:0000313" key="5">
    <source>
        <dbReference type="EMBL" id="OWY29797.1"/>
    </source>
</evidence>
<evidence type="ECO:0000256" key="2">
    <source>
        <dbReference type="ARBA" id="ARBA00022777"/>
    </source>
</evidence>
<evidence type="ECO:0000313" key="6">
    <source>
        <dbReference type="Proteomes" id="UP000197596"/>
    </source>
</evidence>
<dbReference type="EMBL" id="NJGU01000004">
    <property type="protein sequence ID" value="OWY29797.1"/>
    <property type="molecule type" value="Genomic_DNA"/>
</dbReference>
<evidence type="ECO:0000256" key="3">
    <source>
        <dbReference type="ARBA" id="ARBA00023012"/>
    </source>
</evidence>
<accession>A0A2D0B559</accession>
<dbReference type="GO" id="GO:0046983">
    <property type="term" value="F:protein dimerization activity"/>
    <property type="evidence" value="ECO:0007669"/>
    <property type="project" value="InterPro"/>
</dbReference>
<dbReference type="RefSeq" id="WP_088750570.1">
    <property type="nucleotide sequence ID" value="NZ_NJGU01000004.1"/>
</dbReference>
<dbReference type="Gene3D" id="3.30.565.10">
    <property type="entry name" value="Histidine kinase-like ATPase, C-terminal domain"/>
    <property type="match status" value="1"/>
</dbReference>
<dbReference type="Pfam" id="PF02518">
    <property type="entry name" value="HATPase_c"/>
    <property type="match status" value="1"/>
</dbReference>
<dbReference type="SUPFAM" id="SSF55874">
    <property type="entry name" value="ATPase domain of HSP90 chaperone/DNA topoisomerase II/histidine kinase"/>
    <property type="match status" value="1"/>
</dbReference>
<dbReference type="PROSITE" id="PS50109">
    <property type="entry name" value="HIS_KIN"/>
    <property type="match status" value="1"/>
</dbReference>
<organism evidence="5 6">
    <name type="scientific">Herbaspirillum robiniae</name>
    <dbReference type="NCBI Taxonomy" id="2014887"/>
    <lineage>
        <taxon>Bacteria</taxon>
        <taxon>Pseudomonadati</taxon>
        <taxon>Pseudomonadota</taxon>
        <taxon>Betaproteobacteria</taxon>
        <taxon>Burkholderiales</taxon>
        <taxon>Oxalobacteraceae</taxon>
        <taxon>Herbaspirillum</taxon>
    </lineage>
</organism>
<evidence type="ECO:0000259" key="4">
    <source>
        <dbReference type="PROSITE" id="PS50109"/>
    </source>
</evidence>
<name>A0A2D0B559_9BURK</name>
<dbReference type="SMART" id="SM00387">
    <property type="entry name" value="HATPase_c"/>
    <property type="match status" value="1"/>
</dbReference>
<dbReference type="Gene3D" id="1.20.5.1930">
    <property type="match status" value="1"/>
</dbReference>
<proteinExistence type="predicted"/>
<dbReference type="InterPro" id="IPR003594">
    <property type="entry name" value="HATPase_dom"/>
</dbReference>
<sequence>MPHDIISGDRHPEALPLAEKVREEERARIARDLHDELGAHLTGIKMALGLLRESLARAQGPEQPLEQARYAEQLIDEAGDAMHGIIDDLCPPIVEFGLAEALQWQSRMFTRQTGIVCRQRCGDGLDELGEFEVITLFRIVREALSNVAKYAHAENALITVERQGDVLTLRIEDDGRGFDLASAARNGSGLGNMRRRAQALQGTLQLDTVQGKGTTITVVAPVAR</sequence>
<keyword evidence="2 5" id="KW-0418">Kinase</keyword>
<gene>
    <name evidence="5" type="ORF">CEJ42_08040</name>
</gene>
<feature type="domain" description="Histidine kinase" evidence="4">
    <location>
        <begin position="32"/>
        <end position="224"/>
    </location>
</feature>
<dbReference type="Proteomes" id="UP000197596">
    <property type="component" value="Unassembled WGS sequence"/>
</dbReference>
<dbReference type="InterPro" id="IPR036890">
    <property type="entry name" value="HATPase_C_sf"/>
</dbReference>